<dbReference type="KEGG" id="vg:15926568"/>
<dbReference type="GeneID" id="15926568"/>
<dbReference type="EMBL" id="HQ317393">
    <property type="protein sequence ID" value="AGN30117.1"/>
    <property type="molecule type" value="Genomic_DNA"/>
</dbReference>
<evidence type="ECO:0000313" key="1">
    <source>
        <dbReference type="EMBL" id="AGN30117.1"/>
    </source>
</evidence>
<reference evidence="1 2" key="1">
    <citation type="journal article" date="2014" name="Genome Biol. Evol.">
        <title>Composite Conserved Promoter-Terminator Motifs (PeSLs) that Mediate Modular Shuffling in the Diverse T4-Like Myoviruses.</title>
        <authorList>
            <person name="Comeau A.M."/>
            <person name="Arbiol C."/>
            <person name="Krisch H.M."/>
        </authorList>
    </citation>
    <scope>NUCLEOTIDE SEQUENCE [LARGE SCALE GENOMIC DNA]</scope>
</reference>
<proteinExistence type="predicted"/>
<dbReference type="RefSeq" id="YP_008125266.1">
    <property type="nucleotide sequence ID" value="NC_021529.2"/>
</dbReference>
<dbReference type="Proteomes" id="UP000201461">
    <property type="component" value="Segment"/>
</dbReference>
<evidence type="ECO:0000313" key="2">
    <source>
        <dbReference type="Proteomes" id="UP000201461"/>
    </source>
</evidence>
<sequence length="153" mass="17532">MIYIETSNILSDDNLGFTMGGAPDIENADEKERNRVLNKALEVKLYERLPSTSVLDFALNQRIPFIAILSKIKPIADQQRVWFDAIGKHMNVDIMFTEFQDVEHDADTLLITEDRDELVAHAKKGGKILPYTHLTQYPFIIDQLKLSVDNKEQ</sequence>
<name>R9TJ49_9CAUD</name>
<keyword evidence="2" id="KW-1185">Reference proteome</keyword>
<gene>
    <name evidence="1" type="ORF">VPFG_00115</name>
</gene>
<dbReference type="OrthoDB" id="16000at10239"/>
<organism evidence="1 2">
    <name type="scientific">Vibrio phage nt-1</name>
    <dbReference type="NCBI Taxonomy" id="115992"/>
    <lineage>
        <taxon>Viruses</taxon>
        <taxon>Duplodnaviria</taxon>
        <taxon>Heunggongvirae</taxon>
        <taxon>Uroviricota</taxon>
        <taxon>Caudoviricetes</taxon>
        <taxon>Pantevenvirales</taxon>
        <taxon>Straboviridae</taxon>
        <taxon>Mylasvirus</taxon>
        <taxon>Mylasvirus persius</taxon>
    </lineage>
</organism>
<protein>
    <submittedName>
        <fullName evidence="1">Uncharacterized protein</fullName>
    </submittedName>
</protein>
<accession>R9TJ49</accession>